<sequence>MFLFFEFWVQFAPVFFCRVGDEGVTHGGNVFLSYPNQQMPVWRAIVMRLGNSHTKPTDFVTVQFGADQLPLFV</sequence>
<proteinExistence type="predicted"/>
<protein>
    <submittedName>
        <fullName evidence="1">Uncharacterized protein</fullName>
    </submittedName>
</protein>
<gene>
    <name evidence="1" type="ORF">ERS013165_03887</name>
</gene>
<dbReference type="Proteomes" id="UP000044806">
    <property type="component" value="Unassembled WGS sequence"/>
</dbReference>
<reference evidence="1 2" key="1">
    <citation type="submission" date="2015-07" db="EMBL/GenBank/DDBJ databases">
        <authorList>
            <consortium name="Pathogen Informatics"/>
        </authorList>
    </citation>
    <scope>NUCLEOTIDE SEQUENCE [LARGE SCALE GENOMIC DNA]</scope>
    <source>
        <strain evidence="1 2">A51</strain>
    </source>
</reference>
<evidence type="ECO:0000313" key="2">
    <source>
        <dbReference type="Proteomes" id="UP000044806"/>
    </source>
</evidence>
<dbReference type="AlphaFoldDB" id="A0A655SH37"/>
<organism evidence="1 2">
    <name type="scientific">Vibrio cholerae</name>
    <dbReference type="NCBI Taxonomy" id="666"/>
    <lineage>
        <taxon>Bacteria</taxon>
        <taxon>Pseudomonadati</taxon>
        <taxon>Pseudomonadota</taxon>
        <taxon>Gammaproteobacteria</taxon>
        <taxon>Vibrionales</taxon>
        <taxon>Vibrionaceae</taxon>
        <taxon>Vibrio</taxon>
    </lineage>
</organism>
<evidence type="ECO:0000313" key="1">
    <source>
        <dbReference type="EMBL" id="CSB22097.1"/>
    </source>
</evidence>
<accession>A0A655SH37</accession>
<name>A0A655SH37_VIBCL</name>
<dbReference type="EMBL" id="CWOW01000063">
    <property type="protein sequence ID" value="CSB22097.1"/>
    <property type="molecule type" value="Genomic_DNA"/>
</dbReference>